<keyword evidence="2" id="KW-0732">Signal</keyword>
<accession>A0A4R2EDM2</accession>
<feature type="signal peptide" evidence="2">
    <location>
        <begin position="1"/>
        <end position="21"/>
    </location>
</feature>
<dbReference type="AlphaFoldDB" id="A0A4R2EDM2"/>
<evidence type="ECO:0000256" key="2">
    <source>
        <dbReference type="SAM" id="SignalP"/>
    </source>
</evidence>
<keyword evidence="3" id="KW-0645">Protease</keyword>
<evidence type="ECO:0000256" key="1">
    <source>
        <dbReference type="SAM" id="MobiDB-lite"/>
    </source>
</evidence>
<dbReference type="SUPFAM" id="SSF49464">
    <property type="entry name" value="Carboxypeptidase regulatory domain-like"/>
    <property type="match status" value="1"/>
</dbReference>
<dbReference type="InterPro" id="IPR008969">
    <property type="entry name" value="CarboxyPept-like_regulatory"/>
</dbReference>
<dbReference type="Proteomes" id="UP000294830">
    <property type="component" value="Unassembled WGS sequence"/>
</dbReference>
<dbReference type="GO" id="GO:0004180">
    <property type="term" value="F:carboxypeptidase activity"/>
    <property type="evidence" value="ECO:0007669"/>
    <property type="project" value="UniProtKB-KW"/>
</dbReference>
<evidence type="ECO:0000313" key="3">
    <source>
        <dbReference type="EMBL" id="TCN66411.1"/>
    </source>
</evidence>
<dbReference type="OrthoDB" id="983143at2"/>
<feature type="chain" id="PRO_5020778168" evidence="2">
    <location>
        <begin position="22"/>
        <end position="875"/>
    </location>
</feature>
<comment type="caution">
    <text evidence="3">The sequence shown here is derived from an EMBL/GenBank/DDBJ whole genome shotgun (WGS) entry which is preliminary data.</text>
</comment>
<proteinExistence type="predicted"/>
<dbReference type="InterPro" id="IPR043741">
    <property type="entry name" value="DUF5686"/>
</dbReference>
<protein>
    <submittedName>
        <fullName evidence="3">Carboxypeptidase-like protein</fullName>
    </submittedName>
</protein>
<keyword evidence="3" id="KW-0121">Carboxypeptidase</keyword>
<dbReference type="Pfam" id="PF13715">
    <property type="entry name" value="CarbopepD_reg_2"/>
    <property type="match status" value="1"/>
</dbReference>
<keyword evidence="4" id="KW-1185">Reference proteome</keyword>
<feature type="region of interest" description="Disordered" evidence="1">
    <location>
        <begin position="341"/>
        <end position="365"/>
    </location>
</feature>
<reference evidence="3 4" key="1">
    <citation type="submission" date="2019-03" db="EMBL/GenBank/DDBJ databases">
        <title>Genomic Encyclopedia of Archaeal and Bacterial Type Strains, Phase II (KMG-II): from individual species to whole genera.</title>
        <authorList>
            <person name="Goeker M."/>
        </authorList>
    </citation>
    <scope>NUCLEOTIDE SEQUENCE [LARGE SCALE GENOMIC DNA]</scope>
    <source>
        <strain evidence="3 4">RL-C</strain>
    </source>
</reference>
<dbReference type="Gene3D" id="2.60.40.1120">
    <property type="entry name" value="Carboxypeptidase-like, regulatory domain"/>
    <property type="match status" value="1"/>
</dbReference>
<name>A0A4R2EDM2_9BACT</name>
<gene>
    <name evidence="3" type="ORF">CLV25_10940</name>
</gene>
<feature type="compositionally biased region" description="Polar residues" evidence="1">
    <location>
        <begin position="342"/>
        <end position="359"/>
    </location>
</feature>
<dbReference type="RefSeq" id="WP_131839538.1">
    <property type="nucleotide sequence ID" value="NZ_SLWB01000009.1"/>
</dbReference>
<organism evidence="3 4">
    <name type="scientific">Acetobacteroides hydrogenigenes</name>
    <dbReference type="NCBI Taxonomy" id="979970"/>
    <lineage>
        <taxon>Bacteria</taxon>
        <taxon>Pseudomonadati</taxon>
        <taxon>Bacteroidota</taxon>
        <taxon>Bacteroidia</taxon>
        <taxon>Bacteroidales</taxon>
        <taxon>Rikenellaceae</taxon>
        <taxon>Acetobacteroides</taxon>
    </lineage>
</organism>
<sequence>MRLRKLLFILLQTVCTVGAYGQLSGSITNKQGDPIPYANIYVEEQMHGTASDGSGRFSLHLNPGTYTVNFRAIGYKPQTQTINIGNRETKIAVVLEATAYDLKEIVISNKNNPANRIMRKAISNGQLYLSKLDGYNSNVYFKANVLFSKMASYIRWIAPKDSKLPISGKTYTMELVNMLTYKAPDSYTQKTISYRTNFPGDNFDIPGVDIYRSNIYNDQYYDTPSPMGRQAFSCYKFHLVATTVQDGTTIYKIGVAPKRSSGVFFKGFLYIKDNTYEITNAEMETTNGLIKIHLSISYDMVKQTVPLPTSISIKVGGSLMGITFSSNMVSSVKYNSVAVKKGTSQPSDKPIAAQSTAKQNKAKPTKLHAIEKKIEELSAKDNLTAKETRQIVKLVEKKQELEDPLKSMEEKSLKVEKDSLFNTQDTSYWSRIRPIPLSDEELKYSHETDSITARIPKGIAAPKDTTTSKARWKAKAVILGGSIYTRGNFSVASSGFIGKNASYFTPVDGYTIANKLTLKTVIDTNKQFTISMKPIYSTVRQMLMGEMATRFDFAPRHMGFIELSAKTATADFNIEQPINQMLNTLACLYFKKSYKKVMDTKEVNAKLQLEVANGLSVGLGARFDNRTLVQNNINHSLFTSNSNFESNTPENIYLDSYPLSNYNQTTMLLNISYTPMPRYRFDRNGYKRYTSLYWPTVNLKIEKGLNVWGSTSSFTNVELGTTQAVEIDMFNHVYYKAKAGKFAKAKGMQLSNFYFPNTAYSTIELESTKNSFTLLPYYRFATPTEYAEAHVCYEAQSILLKHLPFLSKNQFTENIMVGYYTTGRYRNYTEIAYGLDKLFFVGGVSAVASFENGKYSGWGIRVYLNLSSGSGIQIR</sequence>
<evidence type="ECO:0000313" key="4">
    <source>
        <dbReference type="Proteomes" id="UP000294830"/>
    </source>
</evidence>
<dbReference type="Pfam" id="PF18939">
    <property type="entry name" value="DUF5686"/>
    <property type="match status" value="1"/>
</dbReference>
<dbReference type="EMBL" id="SLWB01000009">
    <property type="protein sequence ID" value="TCN66411.1"/>
    <property type="molecule type" value="Genomic_DNA"/>
</dbReference>
<keyword evidence="3" id="KW-0378">Hydrolase</keyword>